<gene>
    <name evidence="2" type="ORF">F0M18_15210</name>
</gene>
<evidence type="ECO:0000256" key="1">
    <source>
        <dbReference type="SAM" id="MobiDB-lite"/>
    </source>
</evidence>
<name>A0A5B0WS16_9GAMM</name>
<reference evidence="2 3" key="1">
    <citation type="submission" date="2019-09" db="EMBL/GenBank/DDBJ databases">
        <authorList>
            <person name="Chen X.-Y."/>
        </authorList>
    </citation>
    <scope>NUCLEOTIDE SEQUENCE [LARGE SCALE GENOMIC DNA]</scope>
    <source>
        <strain evidence="2 3">NY5</strain>
    </source>
</reference>
<dbReference type="RefSeq" id="WP_149612306.1">
    <property type="nucleotide sequence ID" value="NZ_VTUX01000007.1"/>
</dbReference>
<dbReference type="AlphaFoldDB" id="A0A5B0WS16"/>
<proteinExistence type="predicted"/>
<evidence type="ECO:0000313" key="2">
    <source>
        <dbReference type="EMBL" id="KAA1189696.1"/>
    </source>
</evidence>
<protein>
    <submittedName>
        <fullName evidence="2">Uncharacterized protein</fullName>
    </submittedName>
</protein>
<feature type="region of interest" description="Disordered" evidence="1">
    <location>
        <begin position="82"/>
        <end position="115"/>
    </location>
</feature>
<evidence type="ECO:0000313" key="3">
    <source>
        <dbReference type="Proteomes" id="UP000323708"/>
    </source>
</evidence>
<organism evidence="2 3">
    <name type="scientific">Pseudohalioglobus sediminis</name>
    <dbReference type="NCBI Taxonomy" id="2606449"/>
    <lineage>
        <taxon>Bacteria</taxon>
        <taxon>Pseudomonadati</taxon>
        <taxon>Pseudomonadota</taxon>
        <taxon>Gammaproteobacteria</taxon>
        <taxon>Cellvibrionales</taxon>
        <taxon>Halieaceae</taxon>
        <taxon>Pseudohalioglobus</taxon>
    </lineage>
</organism>
<dbReference type="EMBL" id="VTUX01000007">
    <property type="protein sequence ID" value="KAA1189696.1"/>
    <property type="molecule type" value="Genomic_DNA"/>
</dbReference>
<accession>A0A5B0WS16</accession>
<comment type="caution">
    <text evidence="2">The sequence shown here is derived from an EMBL/GenBank/DDBJ whole genome shotgun (WGS) entry which is preliminary data.</text>
</comment>
<keyword evidence="3" id="KW-1185">Reference proteome</keyword>
<feature type="compositionally biased region" description="Basic and acidic residues" evidence="1">
    <location>
        <begin position="1"/>
        <end position="10"/>
    </location>
</feature>
<feature type="region of interest" description="Disordered" evidence="1">
    <location>
        <begin position="1"/>
        <end position="21"/>
    </location>
</feature>
<dbReference type="Proteomes" id="UP000323708">
    <property type="component" value="Unassembled WGS sequence"/>
</dbReference>
<feature type="compositionally biased region" description="Basic and acidic residues" evidence="1">
    <location>
        <begin position="101"/>
        <end position="115"/>
    </location>
</feature>
<sequence length="115" mass="13504">MTSAADKPDTRTPSPPYGYSRECTHSREQQIHIVAEFHAHKIRPSRIAYRVGIDIAFIEALIAGELEAQRFPNLVAHYRKKRFQQRMRDTQSRSGGSRYEQQQKIEREFRTETEL</sequence>